<dbReference type="PROSITE" id="PS50111">
    <property type="entry name" value="CHEMOTAXIS_TRANSDUC_2"/>
    <property type="match status" value="1"/>
</dbReference>
<evidence type="ECO:0000256" key="5">
    <source>
        <dbReference type="SAM" id="Phobius"/>
    </source>
</evidence>
<dbReference type="CDD" id="cd06225">
    <property type="entry name" value="HAMP"/>
    <property type="match status" value="1"/>
</dbReference>
<evidence type="ECO:0000259" key="7">
    <source>
        <dbReference type="PROSITE" id="PS50885"/>
    </source>
</evidence>
<reference evidence="9" key="1">
    <citation type="submission" date="2016-11" db="EMBL/GenBank/DDBJ databases">
        <authorList>
            <person name="Varghese N."/>
            <person name="Submissions S."/>
        </authorList>
    </citation>
    <scope>NUCLEOTIDE SEQUENCE [LARGE SCALE GENOMIC DNA]</scope>
    <source>
        <strain evidence="9">CGMCC 1.8995</strain>
    </source>
</reference>
<dbReference type="PROSITE" id="PS50885">
    <property type="entry name" value="HAMP"/>
    <property type="match status" value="1"/>
</dbReference>
<dbReference type="GO" id="GO:0007165">
    <property type="term" value="P:signal transduction"/>
    <property type="evidence" value="ECO:0007669"/>
    <property type="project" value="UniProtKB-KW"/>
</dbReference>
<gene>
    <name evidence="8" type="ORF">SAMN05216361_2009</name>
</gene>
<dbReference type="Pfam" id="PF00672">
    <property type="entry name" value="HAMP"/>
    <property type="match status" value="1"/>
</dbReference>
<proteinExistence type="inferred from homology"/>
<dbReference type="InterPro" id="IPR004089">
    <property type="entry name" value="MCPsignal_dom"/>
</dbReference>
<dbReference type="InterPro" id="IPR003660">
    <property type="entry name" value="HAMP_dom"/>
</dbReference>
<feature type="transmembrane region" description="Helical" evidence="5">
    <location>
        <begin position="191"/>
        <end position="216"/>
    </location>
</feature>
<comment type="subcellular location">
    <subcellularLocation>
        <location evidence="1">Membrane</location>
    </subcellularLocation>
</comment>
<dbReference type="Gene3D" id="6.10.340.10">
    <property type="match status" value="1"/>
</dbReference>
<dbReference type="Pfam" id="PF00015">
    <property type="entry name" value="MCPsignal"/>
    <property type="match status" value="1"/>
</dbReference>
<feature type="transmembrane region" description="Helical" evidence="5">
    <location>
        <begin position="26"/>
        <end position="46"/>
    </location>
</feature>
<keyword evidence="2 4" id="KW-0807">Transducer</keyword>
<evidence type="ECO:0000256" key="4">
    <source>
        <dbReference type="PROSITE-ProRule" id="PRU00284"/>
    </source>
</evidence>
<dbReference type="Proteomes" id="UP000184520">
    <property type="component" value="Unassembled WGS sequence"/>
</dbReference>
<feature type="domain" description="HAMP" evidence="7">
    <location>
        <begin position="218"/>
        <end position="271"/>
    </location>
</feature>
<dbReference type="SUPFAM" id="SSF58104">
    <property type="entry name" value="Methyl-accepting chemotaxis protein (MCP) signaling domain"/>
    <property type="match status" value="1"/>
</dbReference>
<keyword evidence="5" id="KW-1133">Transmembrane helix</keyword>
<feature type="domain" description="Methyl-accepting transducer" evidence="6">
    <location>
        <begin position="276"/>
        <end position="512"/>
    </location>
</feature>
<protein>
    <submittedName>
        <fullName evidence="8">Methyl-accepting chemotaxis protein</fullName>
    </submittedName>
</protein>
<comment type="similarity">
    <text evidence="3">Belongs to the methyl-accepting chemotaxis (MCP) protein family.</text>
</comment>
<evidence type="ECO:0000259" key="6">
    <source>
        <dbReference type="PROSITE" id="PS50111"/>
    </source>
</evidence>
<evidence type="ECO:0000313" key="8">
    <source>
        <dbReference type="EMBL" id="SHG37574.1"/>
    </source>
</evidence>
<dbReference type="AlphaFoldDB" id="A0A1M5JAH9"/>
<dbReference type="GO" id="GO:0016020">
    <property type="term" value="C:membrane"/>
    <property type="evidence" value="ECO:0007669"/>
    <property type="project" value="UniProtKB-SubCell"/>
</dbReference>
<evidence type="ECO:0000256" key="2">
    <source>
        <dbReference type="ARBA" id="ARBA00023224"/>
    </source>
</evidence>
<dbReference type="PANTHER" id="PTHR32089">
    <property type="entry name" value="METHYL-ACCEPTING CHEMOTAXIS PROTEIN MCPB"/>
    <property type="match status" value="1"/>
</dbReference>
<keyword evidence="5" id="KW-0812">Transmembrane</keyword>
<accession>A0A1M5JAH9</accession>
<evidence type="ECO:0000256" key="1">
    <source>
        <dbReference type="ARBA" id="ARBA00004370"/>
    </source>
</evidence>
<dbReference type="SMART" id="SM00283">
    <property type="entry name" value="MA"/>
    <property type="match status" value="1"/>
</dbReference>
<dbReference type="STRING" id="634436.SAMN05216361_2009"/>
<keyword evidence="9" id="KW-1185">Reference proteome</keyword>
<name>A0A1M5JAH9_9ALTE</name>
<keyword evidence="5" id="KW-0472">Membrane</keyword>
<evidence type="ECO:0000256" key="3">
    <source>
        <dbReference type="ARBA" id="ARBA00029447"/>
    </source>
</evidence>
<dbReference type="PANTHER" id="PTHR32089:SF112">
    <property type="entry name" value="LYSOZYME-LIKE PROTEIN-RELATED"/>
    <property type="match status" value="1"/>
</dbReference>
<organism evidence="8 9">
    <name type="scientific">Marisediminitalea aggregata</name>
    <dbReference type="NCBI Taxonomy" id="634436"/>
    <lineage>
        <taxon>Bacteria</taxon>
        <taxon>Pseudomonadati</taxon>
        <taxon>Pseudomonadota</taxon>
        <taxon>Gammaproteobacteria</taxon>
        <taxon>Alteromonadales</taxon>
        <taxon>Alteromonadaceae</taxon>
        <taxon>Marisediminitalea</taxon>
    </lineage>
</organism>
<dbReference type="GO" id="GO:0006935">
    <property type="term" value="P:chemotaxis"/>
    <property type="evidence" value="ECO:0007669"/>
    <property type="project" value="UniProtKB-ARBA"/>
</dbReference>
<dbReference type="SMART" id="SM00304">
    <property type="entry name" value="HAMP"/>
    <property type="match status" value="1"/>
</dbReference>
<dbReference type="Gene3D" id="1.10.287.950">
    <property type="entry name" value="Methyl-accepting chemotaxis protein"/>
    <property type="match status" value="1"/>
</dbReference>
<dbReference type="EMBL" id="FQWD01000003">
    <property type="protein sequence ID" value="SHG37574.1"/>
    <property type="molecule type" value="Genomic_DNA"/>
</dbReference>
<sequence>MAGVNRAGARQTWAGMRVSISVKVMLGYLVILSGLFISGIFIHQALSSISQQKSVFTDNALPAMRTIQSLQQDLATMHTLGFALYGYTIELPDYEQQQSELQATVAERLRQLSSQYHFDTTSLIELAEQFLAAQTALKAELSESNIDWDKARLLLTDVDAIKRGLFTELNSMLSNASLQASNASTDVDESIFTLSVVSLIAGALVFSVSVLAVIYAHTTLVRPLKSLSRALHSVVSQKNLNTVLPQPANDEIGEVIVHVEEMMTVLKADNVQLNEVVRDIVESTAQLQTSAGATDQQASRFKRLAESMAEHINSLVARALQASEDADSVSAAALQSAELVKQGEQDVALTAEHIVKLKADIQASSALLASLHNAGEQVGSVLRVISEIAEQTNLLALNAAIEAARAGQHGRGFAVVADEVRTLASRTQSSTLQINQILEKIVGAIQQTVDSMDNNQFFAEQAFVQANQTVDSLAKCQQSVLALSTDNQQLAVATQQAGQATGTMQTEVSSILAAANALLTLSDETRQQAKTFVQMNDILAKRASAFKV</sequence>
<evidence type="ECO:0000313" key="9">
    <source>
        <dbReference type="Proteomes" id="UP000184520"/>
    </source>
</evidence>